<evidence type="ECO:0000313" key="3">
    <source>
        <dbReference type="Proteomes" id="UP001234178"/>
    </source>
</evidence>
<dbReference type="InterPro" id="IPR004871">
    <property type="entry name" value="RSE1/DDB1/CPSF1_C"/>
</dbReference>
<proteinExistence type="predicted"/>
<dbReference type="Gene3D" id="2.130.10.10">
    <property type="entry name" value="YVTN repeat-like/Quinoprotein amine dehydrogenase"/>
    <property type="match status" value="1"/>
</dbReference>
<accession>A0ABQ9ZVD5</accession>
<sequence length="260" mass="28384">MCPLNSEAYPDSLVLATDTAVTIGTIDEIQKLHIRTVPLGESPRRIAYQENTQTFGVITSRVDIVESSGLTPARQSASTQAQSVSSSSSLGSAIKAPVSTRDSCGSGGGAEIGQEIEVYNLLIVDQHSFAVLHAHQFMQNEYALSIVSTRLGDDVNPYYVVGTALVVPEESEPKQGRIVLFQWSDGKLTTVAEKEVKGACYSLVDFNAKILAAINNVFNGETNDEIEISVQFRLCRVIFGEFQEMSFLADFDKIREQTNH</sequence>
<dbReference type="PANTHER" id="PTHR10644">
    <property type="entry name" value="DNA REPAIR/RNA PROCESSING CPSF FAMILY"/>
    <property type="match status" value="1"/>
</dbReference>
<reference evidence="2 3" key="1">
    <citation type="journal article" date="2023" name="Nucleic Acids Res.">
        <title>The hologenome of Daphnia magna reveals possible DNA methylation and microbiome-mediated evolution of the host genome.</title>
        <authorList>
            <person name="Chaturvedi A."/>
            <person name="Li X."/>
            <person name="Dhandapani V."/>
            <person name="Marshall H."/>
            <person name="Kissane S."/>
            <person name="Cuenca-Cambronero M."/>
            <person name="Asole G."/>
            <person name="Calvet F."/>
            <person name="Ruiz-Romero M."/>
            <person name="Marangio P."/>
            <person name="Guigo R."/>
            <person name="Rago D."/>
            <person name="Mirbahai L."/>
            <person name="Eastwood N."/>
            <person name="Colbourne J.K."/>
            <person name="Zhou J."/>
            <person name="Mallon E."/>
            <person name="Orsini L."/>
        </authorList>
    </citation>
    <scope>NUCLEOTIDE SEQUENCE [LARGE SCALE GENOMIC DNA]</scope>
    <source>
        <strain evidence="2">LRV0_1</strain>
    </source>
</reference>
<evidence type="ECO:0000313" key="2">
    <source>
        <dbReference type="EMBL" id="KAK4016867.1"/>
    </source>
</evidence>
<organism evidence="2 3">
    <name type="scientific">Daphnia magna</name>
    <dbReference type="NCBI Taxonomy" id="35525"/>
    <lineage>
        <taxon>Eukaryota</taxon>
        <taxon>Metazoa</taxon>
        <taxon>Ecdysozoa</taxon>
        <taxon>Arthropoda</taxon>
        <taxon>Crustacea</taxon>
        <taxon>Branchiopoda</taxon>
        <taxon>Diplostraca</taxon>
        <taxon>Cladocera</taxon>
        <taxon>Anomopoda</taxon>
        <taxon>Daphniidae</taxon>
        <taxon>Daphnia</taxon>
    </lineage>
</organism>
<protein>
    <recommendedName>
        <fullName evidence="1">RSE1/DDB1/CPSF1 C-terminal domain-containing protein</fullName>
    </recommendedName>
</protein>
<gene>
    <name evidence="2" type="ORF">OUZ56_031833</name>
</gene>
<dbReference type="InterPro" id="IPR015943">
    <property type="entry name" value="WD40/YVTN_repeat-like_dom_sf"/>
</dbReference>
<dbReference type="EMBL" id="JAOYFB010000005">
    <property type="protein sequence ID" value="KAK4016867.1"/>
    <property type="molecule type" value="Genomic_DNA"/>
</dbReference>
<keyword evidence="3" id="KW-1185">Reference proteome</keyword>
<dbReference type="Pfam" id="PF03178">
    <property type="entry name" value="CPSF_A"/>
    <property type="match status" value="1"/>
</dbReference>
<feature type="domain" description="RSE1/DDB1/CPSF1 C-terminal" evidence="1">
    <location>
        <begin position="120"/>
        <end position="216"/>
    </location>
</feature>
<name>A0ABQ9ZVD5_9CRUS</name>
<comment type="caution">
    <text evidence="2">The sequence shown here is derived from an EMBL/GenBank/DDBJ whole genome shotgun (WGS) entry which is preliminary data.</text>
</comment>
<dbReference type="InterPro" id="IPR050358">
    <property type="entry name" value="RSE1/DDB1/CFT1"/>
</dbReference>
<dbReference type="Proteomes" id="UP001234178">
    <property type="component" value="Unassembled WGS sequence"/>
</dbReference>
<evidence type="ECO:0000259" key="1">
    <source>
        <dbReference type="Pfam" id="PF03178"/>
    </source>
</evidence>